<evidence type="ECO:0000256" key="2">
    <source>
        <dbReference type="ARBA" id="ARBA00022448"/>
    </source>
</evidence>
<keyword evidence="7 8" id="KW-0407">Ion channel</keyword>
<dbReference type="Proteomes" id="UP000582659">
    <property type="component" value="Unassembled WGS sequence"/>
</dbReference>
<feature type="transmembrane region" description="Helical" evidence="9">
    <location>
        <begin position="79"/>
        <end position="101"/>
    </location>
</feature>
<dbReference type="AlphaFoldDB" id="A0A7I8XC57"/>
<protein>
    <submittedName>
        <fullName evidence="11">(pine wood nematode) hypothetical protein</fullName>
    </submittedName>
</protein>
<feature type="transmembrane region" description="Helical" evidence="9">
    <location>
        <begin position="122"/>
        <end position="145"/>
    </location>
</feature>
<comment type="caution">
    <text evidence="11">The sequence shown here is derived from an EMBL/GenBank/DDBJ whole genome shotgun (WGS) entry which is preliminary data.</text>
</comment>
<dbReference type="OrthoDB" id="297496at2759"/>
<dbReference type="GO" id="GO:0005886">
    <property type="term" value="C:plasma membrane"/>
    <property type="evidence" value="ECO:0007669"/>
    <property type="project" value="TreeGrafter"/>
</dbReference>
<evidence type="ECO:0000313" key="11">
    <source>
        <dbReference type="EMBL" id="CAD5209287.1"/>
    </source>
</evidence>
<dbReference type="Proteomes" id="UP000659654">
    <property type="component" value="Unassembled WGS sequence"/>
</dbReference>
<keyword evidence="2 8" id="KW-0813">Transport</keyword>
<evidence type="ECO:0000259" key="10">
    <source>
        <dbReference type="Pfam" id="PF07885"/>
    </source>
</evidence>
<dbReference type="GO" id="GO:0015271">
    <property type="term" value="F:outward rectifier potassium channel activity"/>
    <property type="evidence" value="ECO:0007669"/>
    <property type="project" value="TreeGrafter"/>
</dbReference>
<proteinExistence type="inferred from homology"/>
<dbReference type="SUPFAM" id="SSF81324">
    <property type="entry name" value="Voltage-gated potassium channels"/>
    <property type="match status" value="2"/>
</dbReference>
<dbReference type="InterPro" id="IPR013099">
    <property type="entry name" value="K_chnl_dom"/>
</dbReference>
<evidence type="ECO:0000256" key="7">
    <source>
        <dbReference type="ARBA" id="ARBA00023303"/>
    </source>
</evidence>
<keyword evidence="4 9" id="KW-1133">Transmembrane helix</keyword>
<dbReference type="Gene3D" id="1.10.287.70">
    <property type="match status" value="2"/>
</dbReference>
<feature type="domain" description="Potassium channel" evidence="10">
    <location>
        <begin position="131"/>
        <end position="201"/>
    </location>
</feature>
<dbReference type="InterPro" id="IPR003280">
    <property type="entry name" value="2pore_dom_K_chnl"/>
</dbReference>
<evidence type="ECO:0000256" key="1">
    <source>
        <dbReference type="ARBA" id="ARBA00004141"/>
    </source>
</evidence>
<dbReference type="EMBL" id="CAJFCV020000001">
    <property type="protein sequence ID" value="CAG9084200.1"/>
    <property type="molecule type" value="Genomic_DNA"/>
</dbReference>
<feature type="domain" description="Potassium channel" evidence="10">
    <location>
        <begin position="30"/>
        <end position="100"/>
    </location>
</feature>
<organism evidence="11 12">
    <name type="scientific">Bursaphelenchus xylophilus</name>
    <name type="common">Pinewood nematode worm</name>
    <name type="synonym">Aphelenchoides xylophilus</name>
    <dbReference type="NCBI Taxonomy" id="6326"/>
    <lineage>
        <taxon>Eukaryota</taxon>
        <taxon>Metazoa</taxon>
        <taxon>Ecdysozoa</taxon>
        <taxon>Nematoda</taxon>
        <taxon>Chromadorea</taxon>
        <taxon>Rhabditida</taxon>
        <taxon>Tylenchina</taxon>
        <taxon>Tylenchomorpha</taxon>
        <taxon>Aphelenchoidea</taxon>
        <taxon>Aphelenchoididae</taxon>
        <taxon>Bursaphelenchus</taxon>
    </lineage>
</organism>
<dbReference type="GO" id="GO:0030322">
    <property type="term" value="P:stabilization of membrane potential"/>
    <property type="evidence" value="ECO:0007669"/>
    <property type="project" value="TreeGrafter"/>
</dbReference>
<feature type="transmembrane region" description="Helical" evidence="9">
    <location>
        <begin position="23"/>
        <end position="44"/>
    </location>
</feature>
<evidence type="ECO:0000256" key="4">
    <source>
        <dbReference type="ARBA" id="ARBA00022989"/>
    </source>
</evidence>
<dbReference type="PANTHER" id="PTHR11003:SF334">
    <property type="entry name" value="FI03418P"/>
    <property type="match status" value="1"/>
</dbReference>
<dbReference type="PANTHER" id="PTHR11003">
    <property type="entry name" value="POTASSIUM CHANNEL, SUBFAMILY K"/>
    <property type="match status" value="1"/>
</dbReference>
<evidence type="ECO:0000256" key="3">
    <source>
        <dbReference type="ARBA" id="ARBA00022692"/>
    </source>
</evidence>
<feature type="transmembrane region" description="Helical" evidence="9">
    <location>
        <begin position="56"/>
        <end position="73"/>
    </location>
</feature>
<dbReference type="EMBL" id="CAJFDI010000001">
    <property type="protein sequence ID" value="CAD5209287.1"/>
    <property type="molecule type" value="Genomic_DNA"/>
</dbReference>
<name>A0A7I8XC57_BURXY</name>
<dbReference type="PRINTS" id="PR01333">
    <property type="entry name" value="2POREKCHANEL"/>
</dbReference>
<dbReference type="GO" id="GO:0022841">
    <property type="term" value="F:potassium ion leak channel activity"/>
    <property type="evidence" value="ECO:0007669"/>
    <property type="project" value="TreeGrafter"/>
</dbReference>
<sequence length="334" mass="37583">MDKLCLVKNKIVEYVKTLYSSSAIVLSAISLLYLTLGSFIFLFLDDRLNGLQFHRTFFFCFTTLTTIGYGDIVPSNGPSQIYCTIFILFGTPLLFSCFSRWSLLIIKAYNNIVRVETNDDQLPFFVVISSLLIYSLLSGIIFANWLPSSSIVTVFYLGFMSVTTVGFGDFSLHADSMIGALTLVCIQSIGICLMSTLISNICLNLKRINYIGREMWSTNLEEPSFWINGAQFTVTELLTGVSRHFDESPHKLKNLLFELESIIDLDHPDPQNNLEKDGKEEITYASVFSSLQEHQNLVHALATVTNLTRSGQKSFRKGERSVRHALQSNAQLDV</sequence>
<dbReference type="Pfam" id="PF07885">
    <property type="entry name" value="Ion_trans_2"/>
    <property type="match status" value="2"/>
</dbReference>
<keyword evidence="12" id="KW-1185">Reference proteome</keyword>
<accession>A0A7I8XC57</accession>
<keyword evidence="6 9" id="KW-0472">Membrane</keyword>
<keyword evidence="5 8" id="KW-0406">Ion transport</keyword>
<gene>
    <name evidence="11" type="ORF">BXYJ_LOCUS1367</name>
</gene>
<evidence type="ECO:0000256" key="6">
    <source>
        <dbReference type="ARBA" id="ARBA00023136"/>
    </source>
</evidence>
<dbReference type="SMR" id="A0A7I8XC57"/>
<feature type="transmembrane region" description="Helical" evidence="9">
    <location>
        <begin position="177"/>
        <end position="198"/>
    </location>
</feature>
<reference evidence="11" key="1">
    <citation type="submission" date="2020-09" db="EMBL/GenBank/DDBJ databases">
        <authorList>
            <person name="Kikuchi T."/>
        </authorList>
    </citation>
    <scope>NUCLEOTIDE SEQUENCE</scope>
    <source>
        <strain evidence="11">Ka4C1</strain>
    </source>
</reference>
<keyword evidence="3 8" id="KW-0812">Transmembrane</keyword>
<comment type="similarity">
    <text evidence="8">Belongs to the two pore domain potassium channel (TC 1.A.1.8) family.</text>
</comment>
<feature type="transmembrane region" description="Helical" evidence="9">
    <location>
        <begin position="151"/>
        <end position="170"/>
    </location>
</feature>
<evidence type="ECO:0000256" key="5">
    <source>
        <dbReference type="ARBA" id="ARBA00023065"/>
    </source>
</evidence>
<evidence type="ECO:0000256" key="8">
    <source>
        <dbReference type="RuleBase" id="RU003857"/>
    </source>
</evidence>
<evidence type="ECO:0000256" key="9">
    <source>
        <dbReference type="SAM" id="Phobius"/>
    </source>
</evidence>
<evidence type="ECO:0000313" key="12">
    <source>
        <dbReference type="Proteomes" id="UP000659654"/>
    </source>
</evidence>
<comment type="subcellular location">
    <subcellularLocation>
        <location evidence="1">Membrane</location>
        <topology evidence="1">Multi-pass membrane protein</topology>
    </subcellularLocation>
</comment>